<keyword evidence="2" id="KW-1185">Reference proteome</keyword>
<dbReference type="EMBL" id="JAFJZO010000033">
    <property type="protein sequence ID" value="KAG5495023.1"/>
    <property type="molecule type" value="Genomic_DNA"/>
</dbReference>
<dbReference type="RefSeq" id="XP_067754275.1">
    <property type="nucleotide sequence ID" value="XM_067898118.1"/>
</dbReference>
<proteinExistence type="predicted"/>
<sequence>MFSSATSASLTSSSHLLAATWENALHHYRRALLECGSPLSIEHSQRLGLLFSRNVGDTNELKRWTSIFDAEDVPATALILKALVNHGQWQTAIKLLALNKERGVTCELSDVLAQCLVARGFWQQTIQLAEFLHQCPDNIAPKEHSTVLKNTSKLNRRCLNDSYEMLSNPAFLPEEEKTTYCGFASAVARACPSKREWREAVRILQDLEQLVDQETKKKLYEYKIARLVHDGEAYKYVIESSQRELAFRTSPSLLRSLLHCAIATSDCGLIINCLELLCSCASTAISVRLFETACRLVLLSDRTWMKEDLLRFEFVICEKAALVKDRKLQKLISAFCVDYDLKMPIFALPVAMLSSTSKAARTASIANSITNLDRLASTLISQNRWEEALQVATLISTGAAQSDNERIIVDVLRRGSLSWEKTLQFFTS</sequence>
<name>A0A836LCC4_9TRYP</name>
<dbReference type="AlphaFoldDB" id="A0A836LCC4"/>
<dbReference type="OrthoDB" id="271434at2759"/>
<dbReference type="KEGG" id="phet:94288195"/>
<reference evidence="1 2" key="1">
    <citation type="submission" date="2021-02" db="EMBL/GenBank/DDBJ databases">
        <title>Porcisia hertigi Genome sequencing and assembly.</title>
        <authorList>
            <person name="Almutairi H."/>
            <person name="Gatherer D."/>
        </authorList>
    </citation>
    <scope>NUCLEOTIDE SEQUENCE [LARGE SCALE GENOMIC DNA]</scope>
    <source>
        <strain evidence="1 2">C119</strain>
    </source>
</reference>
<organism evidence="1 2">
    <name type="scientific">Porcisia hertigi</name>
    <dbReference type="NCBI Taxonomy" id="2761500"/>
    <lineage>
        <taxon>Eukaryota</taxon>
        <taxon>Discoba</taxon>
        <taxon>Euglenozoa</taxon>
        <taxon>Kinetoplastea</taxon>
        <taxon>Metakinetoplastina</taxon>
        <taxon>Trypanosomatida</taxon>
        <taxon>Trypanosomatidae</taxon>
        <taxon>Leishmaniinae</taxon>
        <taxon>Porcisia</taxon>
    </lineage>
</organism>
<dbReference type="GeneID" id="94288195"/>
<evidence type="ECO:0000313" key="2">
    <source>
        <dbReference type="Proteomes" id="UP000674318"/>
    </source>
</evidence>
<comment type="caution">
    <text evidence="1">The sequence shown here is derived from an EMBL/GenBank/DDBJ whole genome shotgun (WGS) entry which is preliminary data.</text>
</comment>
<gene>
    <name evidence="1" type="ORF">JKF63_02075</name>
</gene>
<protein>
    <submittedName>
        <fullName evidence="1">Uncharacterized protein</fullName>
    </submittedName>
</protein>
<evidence type="ECO:0000313" key="1">
    <source>
        <dbReference type="EMBL" id="KAG5495023.1"/>
    </source>
</evidence>
<dbReference type="Proteomes" id="UP000674318">
    <property type="component" value="Unassembled WGS sequence"/>
</dbReference>
<accession>A0A836LCC4</accession>